<evidence type="ECO:0008006" key="3">
    <source>
        <dbReference type="Google" id="ProtNLM"/>
    </source>
</evidence>
<dbReference type="AlphaFoldDB" id="A0AAW5E8Q2"/>
<dbReference type="Proteomes" id="UP001199644">
    <property type="component" value="Unassembled WGS sequence"/>
</dbReference>
<accession>A0AAW5E8Q2</accession>
<proteinExistence type="predicted"/>
<comment type="caution">
    <text evidence="1">The sequence shown here is derived from an EMBL/GenBank/DDBJ whole genome shotgun (WGS) entry which is preliminary data.</text>
</comment>
<dbReference type="EMBL" id="JAJUOL010000007">
    <property type="protein sequence ID" value="MCH3851794.1"/>
    <property type="molecule type" value="Genomic_DNA"/>
</dbReference>
<reference evidence="1" key="1">
    <citation type="submission" date="2021-12" db="EMBL/GenBank/DDBJ databases">
        <title>Prevalence of phenicol resistance gene fexA in Campylobacter isolated from poultry supply chain.</title>
        <authorList>
            <person name="Tang B."/>
            <person name="Zheng X."/>
            <person name="Lin J."/>
            <person name="Lin R."/>
            <person name="Yang H."/>
            <person name="Shen Z."/>
            <person name="Xia F."/>
        </authorList>
    </citation>
    <scope>NUCLEOTIDE SEQUENCE</scope>
    <source>
        <strain evidence="1">CJHN2011004</strain>
    </source>
</reference>
<name>A0AAW5E8Q2_CAMJU</name>
<dbReference type="RefSeq" id="WP_233482205.1">
    <property type="nucleotide sequence ID" value="NZ_JAJUMH010000008.1"/>
</dbReference>
<protein>
    <recommendedName>
        <fullName evidence="3">Flagellar hook-length control protein FliK</fullName>
    </recommendedName>
</protein>
<organism evidence="1 2">
    <name type="scientific">Campylobacter jejuni</name>
    <dbReference type="NCBI Taxonomy" id="197"/>
    <lineage>
        <taxon>Bacteria</taxon>
        <taxon>Pseudomonadati</taxon>
        <taxon>Campylobacterota</taxon>
        <taxon>Epsilonproteobacteria</taxon>
        <taxon>Campylobacterales</taxon>
        <taxon>Campylobacteraceae</taxon>
        <taxon>Campylobacter</taxon>
    </lineage>
</organism>
<gene>
    <name evidence="1" type="ORF">LZC39_06705</name>
</gene>
<evidence type="ECO:0000313" key="2">
    <source>
        <dbReference type="Proteomes" id="UP001199644"/>
    </source>
</evidence>
<evidence type="ECO:0000313" key="1">
    <source>
        <dbReference type="EMBL" id="MCH3851794.1"/>
    </source>
</evidence>
<sequence>MVKLTFTVISNKLNVVLDKLKDIKKDKNGNLILTTDFTVEAPDINPNANQKLVTSETNNKISQDDIDKDVINSILADANVDSRINVNDNPMNVHIDSNDINTLNQSFDFMEALGSDFTNTYLQNKGVTEIKNILQAKTNIQALIRNVNNLVNIKTPKKILIKPLMLTMLT</sequence>